<dbReference type="Pfam" id="PF00254">
    <property type="entry name" value="FKBP_C"/>
    <property type="match status" value="1"/>
</dbReference>
<dbReference type="GO" id="GO:0003755">
    <property type="term" value="F:peptidyl-prolyl cis-trans isomerase activity"/>
    <property type="evidence" value="ECO:0007669"/>
    <property type="project" value="UniProtKB-KW"/>
</dbReference>
<dbReference type="InterPro" id="IPR001179">
    <property type="entry name" value="PPIase_FKBP_dom"/>
</dbReference>
<proteinExistence type="predicted"/>
<accession>A0A8J5XIJ3</accession>
<dbReference type="AlphaFoldDB" id="A0A8J5XIJ3"/>
<keyword evidence="1" id="KW-0413">Isomerase</keyword>
<dbReference type="PROSITE" id="PS50059">
    <property type="entry name" value="FKBP_PPIASE"/>
    <property type="match status" value="1"/>
</dbReference>
<name>A0A8J5XIJ3_DIALT</name>
<dbReference type="Proteomes" id="UP000751190">
    <property type="component" value="Unassembled WGS sequence"/>
</dbReference>
<dbReference type="SUPFAM" id="SSF54534">
    <property type="entry name" value="FKBP-like"/>
    <property type="match status" value="1"/>
</dbReference>
<feature type="domain" description="PPIase FKBP-type" evidence="3">
    <location>
        <begin position="141"/>
        <end position="220"/>
    </location>
</feature>
<evidence type="ECO:0000256" key="2">
    <source>
        <dbReference type="SAM" id="SignalP"/>
    </source>
</evidence>
<dbReference type="OMA" id="GAYFKYS"/>
<feature type="signal peptide" evidence="2">
    <location>
        <begin position="1"/>
        <end position="17"/>
    </location>
</feature>
<organism evidence="4 5">
    <name type="scientific">Diacronema lutheri</name>
    <name type="common">Unicellular marine alga</name>
    <name type="synonym">Monochrysis lutheri</name>
    <dbReference type="NCBI Taxonomy" id="2081491"/>
    <lineage>
        <taxon>Eukaryota</taxon>
        <taxon>Haptista</taxon>
        <taxon>Haptophyta</taxon>
        <taxon>Pavlovophyceae</taxon>
        <taxon>Pavlovales</taxon>
        <taxon>Pavlovaceae</taxon>
        <taxon>Diacronema</taxon>
    </lineage>
</organism>
<dbReference type="InterPro" id="IPR046357">
    <property type="entry name" value="PPIase_dom_sf"/>
</dbReference>
<dbReference type="OrthoDB" id="1902587at2759"/>
<evidence type="ECO:0000313" key="5">
    <source>
        <dbReference type="Proteomes" id="UP000751190"/>
    </source>
</evidence>
<protein>
    <recommendedName>
        <fullName evidence="1">peptidylprolyl isomerase</fullName>
        <ecNumber evidence="1">5.2.1.8</ecNumber>
    </recommendedName>
</protein>
<evidence type="ECO:0000259" key="3">
    <source>
        <dbReference type="PROSITE" id="PS50059"/>
    </source>
</evidence>
<comment type="caution">
    <text evidence="4">The sequence shown here is derived from an EMBL/GenBank/DDBJ whole genome shotgun (WGS) entry which is preliminary data.</text>
</comment>
<gene>
    <name evidence="4" type="ORF">KFE25_010215</name>
</gene>
<keyword evidence="2" id="KW-0732">Signal</keyword>
<keyword evidence="5" id="KW-1185">Reference proteome</keyword>
<feature type="chain" id="PRO_5035264521" description="peptidylprolyl isomerase" evidence="2">
    <location>
        <begin position="18"/>
        <end position="287"/>
    </location>
</feature>
<dbReference type="Gene3D" id="3.10.50.40">
    <property type="match status" value="1"/>
</dbReference>
<dbReference type="EMBL" id="JAGTXO010000012">
    <property type="protein sequence ID" value="KAG8464847.1"/>
    <property type="molecule type" value="Genomic_DNA"/>
</dbReference>
<comment type="catalytic activity">
    <reaction evidence="1">
        <text>[protein]-peptidylproline (omega=180) = [protein]-peptidylproline (omega=0)</text>
        <dbReference type="Rhea" id="RHEA:16237"/>
        <dbReference type="Rhea" id="RHEA-COMP:10747"/>
        <dbReference type="Rhea" id="RHEA-COMP:10748"/>
        <dbReference type="ChEBI" id="CHEBI:83833"/>
        <dbReference type="ChEBI" id="CHEBI:83834"/>
        <dbReference type="EC" id="5.2.1.8"/>
    </reaction>
</comment>
<evidence type="ECO:0000256" key="1">
    <source>
        <dbReference type="PROSITE-ProRule" id="PRU00277"/>
    </source>
</evidence>
<dbReference type="EC" id="5.2.1.8" evidence="1"/>
<evidence type="ECO:0000313" key="4">
    <source>
        <dbReference type="EMBL" id="KAG8464847.1"/>
    </source>
</evidence>
<sequence length="287" mass="29811">MTVAVVLFAAWTSGAAGVRAGAGRVHPPRAPLSLAREANAVAAAPAMPRRAALGALGALGAAAVLLPSETAFALVKGSAPPKGGTKRARSACSSVDECRELGDAKEAELFADIDPARIKVTAAGDRYIDLDVGTGAALAEGSVARVRYRVLRLGKRARDGLSGEGSPIFSLGYGEDDDQPGSALDLTIGKGNVVAALDAGLRGMRAGGRRRINVRPERGWKLPDAQCLTTFTDVTIVPTTKVQENDACFSASAAPSPSNFSARRRMLRRYDETLIVDCELVEVLGSA</sequence>
<reference evidence="4" key="1">
    <citation type="submission" date="2021-05" db="EMBL/GenBank/DDBJ databases">
        <title>The genome of the haptophyte Pavlova lutheri (Diacronema luteri, Pavlovales) - a model for lipid biosynthesis in eukaryotic algae.</title>
        <authorList>
            <person name="Hulatt C.J."/>
            <person name="Posewitz M.C."/>
        </authorList>
    </citation>
    <scope>NUCLEOTIDE SEQUENCE</scope>
    <source>
        <strain evidence="4">NIVA-4/92</strain>
    </source>
</reference>
<keyword evidence="1" id="KW-0697">Rotamase</keyword>